<feature type="transmembrane region" description="Helical" evidence="1">
    <location>
        <begin position="321"/>
        <end position="349"/>
    </location>
</feature>
<evidence type="ECO:0000313" key="2">
    <source>
        <dbReference type="EMBL" id="AKI99845.1"/>
    </source>
</evidence>
<name>A0AAC8Q2R8_9BACT</name>
<dbReference type="PANTHER" id="PTHR43596">
    <property type="entry name" value="ADP,ATP CARRIER PROTEIN"/>
    <property type="match status" value="1"/>
</dbReference>
<feature type="transmembrane region" description="Helical" evidence="1">
    <location>
        <begin position="74"/>
        <end position="95"/>
    </location>
</feature>
<accession>A0AAC8Q2R8</accession>
<dbReference type="PANTHER" id="PTHR43596:SF1">
    <property type="entry name" value="ADP,ATP CARRIER PROTEIN"/>
    <property type="match status" value="1"/>
</dbReference>
<dbReference type="Gene3D" id="1.20.1250.20">
    <property type="entry name" value="MFS general substrate transporter like domains"/>
    <property type="match status" value="1"/>
</dbReference>
<dbReference type="SUPFAM" id="SSF103473">
    <property type="entry name" value="MFS general substrate transporter"/>
    <property type="match status" value="1"/>
</dbReference>
<feature type="transmembrane region" description="Helical" evidence="1">
    <location>
        <begin position="107"/>
        <end position="129"/>
    </location>
</feature>
<evidence type="ECO:0000313" key="3">
    <source>
        <dbReference type="Proteomes" id="UP000035579"/>
    </source>
</evidence>
<sequence length="458" mass="49396">MPRFMAARSEGGQALASVPETAPAPMLKKFVNVKDEEVGSVLLSFIYFFTLMCGYAILKPLRDEMATAGGVKNVAWVFTATFGVMLVAVPAFSALVSRWPRQRVIPLVYRFFLVNLLGFFVVLTVGGVAREQVARVFFVWVSVYNLFVVSIFWSFMADLFVSEQGRRLFGFIAAGGTVGMLVGPFLVKHLAEPLGATNLMLLTAVLLEVSAQCVRRLSHRGVIVRPREAAAEAPVGGGIFDGFRLLFSSPLLLGLGLQILLYAATSTFLYNQQAHIVASVASGTDARTAAFANIDFWVQALTLVLQMVVAGRLMARFGLGLVMAVAPLVTAIGSLWLAVVPSMLVLIAFKSLRGATHYSLERPAREVLFTSVDREAKYKSKGFIDTVVYRGSDSVSSWLYTGLDKLGMGTSALSLATIPLAGLWLAVSLWLARLARHPRPAAAPAATPALASPVDAAR</sequence>
<feature type="transmembrane region" description="Helical" evidence="1">
    <location>
        <begin position="251"/>
        <end position="270"/>
    </location>
</feature>
<dbReference type="AlphaFoldDB" id="A0AAC8Q2R8"/>
<feature type="transmembrane region" description="Helical" evidence="1">
    <location>
        <begin position="38"/>
        <end position="58"/>
    </location>
</feature>
<feature type="transmembrane region" description="Helical" evidence="1">
    <location>
        <begin position="135"/>
        <end position="156"/>
    </location>
</feature>
<dbReference type="KEGG" id="age:AA314_01472"/>
<keyword evidence="1" id="KW-1133">Transmembrane helix</keyword>
<gene>
    <name evidence="2" type="ORF">AA314_01472</name>
</gene>
<organism evidence="2 3">
    <name type="scientific">Archangium gephyra</name>
    <dbReference type="NCBI Taxonomy" id="48"/>
    <lineage>
        <taxon>Bacteria</taxon>
        <taxon>Pseudomonadati</taxon>
        <taxon>Myxococcota</taxon>
        <taxon>Myxococcia</taxon>
        <taxon>Myxococcales</taxon>
        <taxon>Cystobacterineae</taxon>
        <taxon>Archangiaceae</taxon>
        <taxon>Archangium</taxon>
    </lineage>
</organism>
<feature type="transmembrane region" description="Helical" evidence="1">
    <location>
        <begin position="168"/>
        <end position="187"/>
    </location>
</feature>
<dbReference type="Proteomes" id="UP000035579">
    <property type="component" value="Chromosome"/>
</dbReference>
<reference evidence="2 3" key="1">
    <citation type="submission" date="2015-05" db="EMBL/GenBank/DDBJ databases">
        <title>Genome assembly of Archangium gephyra DSM 2261.</title>
        <authorList>
            <person name="Sharma G."/>
            <person name="Subramanian S."/>
        </authorList>
    </citation>
    <scope>NUCLEOTIDE SEQUENCE [LARGE SCALE GENOMIC DNA]</scope>
    <source>
        <strain evidence="2 3">DSM 2261</strain>
    </source>
</reference>
<protein>
    <submittedName>
        <fullName evidence="2">Major facilitator superfamily MFS_1</fullName>
    </submittedName>
</protein>
<keyword evidence="1" id="KW-0812">Transmembrane</keyword>
<proteinExistence type="predicted"/>
<feature type="transmembrane region" description="Helical" evidence="1">
    <location>
        <begin position="412"/>
        <end position="432"/>
    </location>
</feature>
<dbReference type="EMBL" id="CP011509">
    <property type="protein sequence ID" value="AKI99845.1"/>
    <property type="molecule type" value="Genomic_DNA"/>
</dbReference>
<evidence type="ECO:0000256" key="1">
    <source>
        <dbReference type="SAM" id="Phobius"/>
    </source>
</evidence>
<keyword evidence="1" id="KW-0472">Membrane</keyword>
<dbReference type="InterPro" id="IPR036259">
    <property type="entry name" value="MFS_trans_sf"/>
</dbReference>